<evidence type="ECO:0000256" key="7">
    <source>
        <dbReference type="ARBA" id="ARBA00022722"/>
    </source>
</evidence>
<evidence type="ECO:0000256" key="2">
    <source>
        <dbReference type="ARBA" id="ARBA00004123"/>
    </source>
</evidence>
<comment type="cofactor">
    <cofactor evidence="1">
        <name>a divalent metal cation</name>
        <dbReference type="ChEBI" id="CHEBI:60240"/>
    </cofactor>
</comment>
<dbReference type="PANTHER" id="PTHR22930">
    <property type="match status" value="1"/>
</dbReference>
<dbReference type="InterPro" id="IPR027806">
    <property type="entry name" value="HARBI1_dom"/>
</dbReference>
<comment type="similarity">
    <text evidence="4">Belongs to the HARBI1 family.</text>
</comment>
<dbReference type="PANTHER" id="PTHR22930:SF85">
    <property type="entry name" value="GH03217P-RELATED"/>
    <property type="match status" value="1"/>
</dbReference>
<keyword evidence="9" id="KW-0378">Hydrolase</keyword>
<dbReference type="PRINTS" id="PR02086">
    <property type="entry name" value="PUTNUCHARBI1"/>
</dbReference>
<dbReference type="Pfam" id="PF13359">
    <property type="entry name" value="DDE_Tnp_4"/>
    <property type="match status" value="1"/>
</dbReference>
<name>A0A7D9EYA3_PARCT</name>
<dbReference type="AlphaFoldDB" id="A0A7D9EYA3"/>
<accession>A0A7D9EYA3</accession>
<dbReference type="InterPro" id="IPR045249">
    <property type="entry name" value="HARBI1-like"/>
</dbReference>
<evidence type="ECO:0000256" key="11">
    <source>
        <dbReference type="ARBA" id="ARBA00030126"/>
    </source>
</evidence>
<proteinExistence type="inferred from homology"/>
<dbReference type="OrthoDB" id="5983625at2759"/>
<keyword evidence="14" id="KW-1185">Reference proteome</keyword>
<dbReference type="GO" id="GO:0004518">
    <property type="term" value="F:nuclease activity"/>
    <property type="evidence" value="ECO:0007669"/>
    <property type="project" value="UniProtKB-KW"/>
</dbReference>
<comment type="subcellular location">
    <subcellularLocation>
        <location evidence="3">Cytoplasm</location>
    </subcellularLocation>
    <subcellularLocation>
        <location evidence="2">Nucleus</location>
    </subcellularLocation>
</comment>
<evidence type="ECO:0000256" key="6">
    <source>
        <dbReference type="ARBA" id="ARBA00022490"/>
    </source>
</evidence>
<dbReference type="GO" id="GO:0005634">
    <property type="term" value="C:nucleus"/>
    <property type="evidence" value="ECO:0007669"/>
    <property type="project" value="UniProtKB-SubCell"/>
</dbReference>
<evidence type="ECO:0000256" key="5">
    <source>
        <dbReference type="ARBA" id="ARBA00015519"/>
    </source>
</evidence>
<evidence type="ECO:0000313" key="13">
    <source>
        <dbReference type="EMBL" id="CAB4019672.1"/>
    </source>
</evidence>
<evidence type="ECO:0000256" key="10">
    <source>
        <dbReference type="ARBA" id="ARBA00023242"/>
    </source>
</evidence>
<sequence length="245" mass="28419">MAALLFVTLEEVLDNFYEDTYMLLNNDDRDIDIFAAVSAFMRRNLERNQDFYEAIIPLYSLDEFRCHFRMSRGTVELLCREIAGTRLIPPGNRFGRAAIPLEKQVLTFIWFISNKEVMRSVSDRFNVTLSSLERILFRVSRACVDLKQQYIKWPSGNEMHTIMNNFTNRGFPRIIGVIDGTHIRIRAPTKDPVAYINRKKFHSLNTQVVCDDNMIFRDVLVGWPAATKFPGDTHLIGDGGYPLKW</sequence>
<gene>
    <name evidence="13" type="ORF">PACLA_8A019107</name>
</gene>
<evidence type="ECO:0000256" key="8">
    <source>
        <dbReference type="ARBA" id="ARBA00022723"/>
    </source>
</evidence>
<evidence type="ECO:0000256" key="9">
    <source>
        <dbReference type="ARBA" id="ARBA00022801"/>
    </source>
</evidence>
<keyword evidence="10" id="KW-0539">Nucleus</keyword>
<keyword evidence="6" id="KW-0963">Cytoplasm</keyword>
<protein>
    <recommendedName>
        <fullName evidence="5">Putative nuclease HARBI1</fullName>
    </recommendedName>
    <alternativeName>
        <fullName evidence="11">Harbinger transposase-derived nuclease</fullName>
    </alternativeName>
</protein>
<evidence type="ECO:0000256" key="3">
    <source>
        <dbReference type="ARBA" id="ARBA00004496"/>
    </source>
</evidence>
<dbReference type="InterPro" id="IPR026103">
    <property type="entry name" value="HARBI1_animal"/>
</dbReference>
<dbReference type="GO" id="GO:0016787">
    <property type="term" value="F:hydrolase activity"/>
    <property type="evidence" value="ECO:0007669"/>
    <property type="project" value="UniProtKB-KW"/>
</dbReference>
<comment type="caution">
    <text evidence="13">The sequence shown here is derived from an EMBL/GenBank/DDBJ whole genome shotgun (WGS) entry which is preliminary data.</text>
</comment>
<keyword evidence="7" id="KW-0540">Nuclease</keyword>
<reference evidence="13" key="1">
    <citation type="submission" date="2020-04" db="EMBL/GenBank/DDBJ databases">
        <authorList>
            <person name="Alioto T."/>
            <person name="Alioto T."/>
            <person name="Gomez Garrido J."/>
        </authorList>
    </citation>
    <scope>NUCLEOTIDE SEQUENCE</scope>
    <source>
        <strain evidence="13">A484AB</strain>
    </source>
</reference>
<organism evidence="13 14">
    <name type="scientific">Paramuricea clavata</name>
    <name type="common">Red gorgonian</name>
    <name type="synonym">Violescent sea-whip</name>
    <dbReference type="NCBI Taxonomy" id="317549"/>
    <lineage>
        <taxon>Eukaryota</taxon>
        <taxon>Metazoa</taxon>
        <taxon>Cnidaria</taxon>
        <taxon>Anthozoa</taxon>
        <taxon>Octocorallia</taxon>
        <taxon>Malacalcyonacea</taxon>
        <taxon>Plexauridae</taxon>
        <taxon>Paramuricea</taxon>
    </lineage>
</organism>
<dbReference type="EMBL" id="CACRXK020010576">
    <property type="protein sequence ID" value="CAB4019672.1"/>
    <property type="molecule type" value="Genomic_DNA"/>
</dbReference>
<keyword evidence="8" id="KW-0479">Metal-binding</keyword>
<evidence type="ECO:0000313" key="14">
    <source>
        <dbReference type="Proteomes" id="UP001152795"/>
    </source>
</evidence>
<evidence type="ECO:0000256" key="12">
    <source>
        <dbReference type="ARBA" id="ARBA00045850"/>
    </source>
</evidence>
<comment type="function">
    <text evidence="12">Transposase-derived protein that may have nuclease activity. Does not have transposase activity.</text>
</comment>
<evidence type="ECO:0000256" key="4">
    <source>
        <dbReference type="ARBA" id="ARBA00006958"/>
    </source>
</evidence>
<evidence type="ECO:0000256" key="1">
    <source>
        <dbReference type="ARBA" id="ARBA00001968"/>
    </source>
</evidence>
<dbReference type="Proteomes" id="UP001152795">
    <property type="component" value="Unassembled WGS sequence"/>
</dbReference>
<dbReference type="GO" id="GO:0046872">
    <property type="term" value="F:metal ion binding"/>
    <property type="evidence" value="ECO:0007669"/>
    <property type="project" value="UniProtKB-KW"/>
</dbReference>
<dbReference type="GO" id="GO:0005737">
    <property type="term" value="C:cytoplasm"/>
    <property type="evidence" value="ECO:0007669"/>
    <property type="project" value="UniProtKB-SubCell"/>
</dbReference>